<sequence length="61" mass="6243">MPAGQTGRRLIWTDDEALPPPGAARDALTADGRAMLVAPDSRRGLQPADLDAIEAFAGAAG</sequence>
<proteinExistence type="predicted"/>
<organism evidence="2 3">
    <name type="scientific">Catenuloplanes niger</name>
    <dbReference type="NCBI Taxonomy" id="587534"/>
    <lineage>
        <taxon>Bacteria</taxon>
        <taxon>Bacillati</taxon>
        <taxon>Actinomycetota</taxon>
        <taxon>Actinomycetes</taxon>
        <taxon>Micromonosporales</taxon>
        <taxon>Micromonosporaceae</taxon>
        <taxon>Catenuloplanes</taxon>
    </lineage>
</organism>
<evidence type="ECO:0000313" key="2">
    <source>
        <dbReference type="EMBL" id="MDR7328089.1"/>
    </source>
</evidence>
<evidence type="ECO:0000256" key="1">
    <source>
        <dbReference type="SAM" id="MobiDB-lite"/>
    </source>
</evidence>
<dbReference type="Proteomes" id="UP001183629">
    <property type="component" value="Unassembled WGS sequence"/>
</dbReference>
<gene>
    <name evidence="2" type="ORF">J2S44_008339</name>
</gene>
<reference evidence="2 3" key="1">
    <citation type="submission" date="2023-07" db="EMBL/GenBank/DDBJ databases">
        <title>Sequencing the genomes of 1000 actinobacteria strains.</title>
        <authorList>
            <person name="Klenk H.-P."/>
        </authorList>
    </citation>
    <scope>NUCLEOTIDE SEQUENCE [LARGE SCALE GENOMIC DNA]</scope>
    <source>
        <strain evidence="2 3">DSM 44711</strain>
    </source>
</reference>
<name>A0AAE3ZZG2_9ACTN</name>
<dbReference type="AlphaFoldDB" id="A0AAE3ZZG2"/>
<protein>
    <submittedName>
        <fullName evidence="2">Uncharacterized protein</fullName>
    </submittedName>
</protein>
<dbReference type="EMBL" id="JAVDYC010000001">
    <property type="protein sequence ID" value="MDR7328089.1"/>
    <property type="molecule type" value="Genomic_DNA"/>
</dbReference>
<feature type="region of interest" description="Disordered" evidence="1">
    <location>
        <begin position="1"/>
        <end position="20"/>
    </location>
</feature>
<keyword evidence="3" id="KW-1185">Reference proteome</keyword>
<dbReference type="RefSeq" id="WP_310428980.1">
    <property type="nucleotide sequence ID" value="NZ_JAVDYC010000001.1"/>
</dbReference>
<accession>A0AAE3ZZG2</accession>
<evidence type="ECO:0000313" key="3">
    <source>
        <dbReference type="Proteomes" id="UP001183629"/>
    </source>
</evidence>
<comment type="caution">
    <text evidence="2">The sequence shown here is derived from an EMBL/GenBank/DDBJ whole genome shotgun (WGS) entry which is preliminary data.</text>
</comment>